<keyword evidence="1" id="KW-0408">Iron</keyword>
<reference evidence="3 4" key="1">
    <citation type="submission" date="2022-06" db="EMBL/GenBank/DDBJ databases">
        <title>Isolation of gut microbiota from human fecal samples.</title>
        <authorList>
            <person name="Pamer E.G."/>
            <person name="Barat B."/>
            <person name="Waligurski E."/>
            <person name="Medina S."/>
            <person name="Paddock L."/>
            <person name="Mostad J."/>
        </authorList>
    </citation>
    <scope>NUCLEOTIDE SEQUENCE [LARGE SCALE GENOMIC DNA]</scope>
    <source>
        <strain evidence="3 4">DFI.6.1</strain>
    </source>
</reference>
<evidence type="ECO:0000259" key="2">
    <source>
        <dbReference type="SMART" id="SM00899"/>
    </source>
</evidence>
<sequence>MRADELASGACAKIAKIDAPAKLHDHFFHQGIYAGAKICFLRCAPLHDPLLFEIEGIFFAIRRKDAHQILLKE</sequence>
<evidence type="ECO:0000313" key="4">
    <source>
        <dbReference type="Proteomes" id="UP001524435"/>
    </source>
</evidence>
<accession>A0ABT1SMX5</accession>
<proteinExistence type="predicted"/>
<dbReference type="Gene3D" id="2.30.30.90">
    <property type="match status" value="1"/>
</dbReference>
<dbReference type="RefSeq" id="WP_178200554.1">
    <property type="nucleotide sequence ID" value="NZ_CALVCM010000007.1"/>
</dbReference>
<comment type="caution">
    <text evidence="3">The sequence shown here is derived from an EMBL/GenBank/DDBJ whole genome shotgun (WGS) entry which is preliminary data.</text>
</comment>
<protein>
    <submittedName>
        <fullName evidence="3">FeoA domain-containing protein</fullName>
    </submittedName>
</protein>
<dbReference type="InterPro" id="IPR008988">
    <property type="entry name" value="Transcriptional_repressor_C"/>
</dbReference>
<keyword evidence="4" id="KW-1185">Reference proteome</keyword>
<dbReference type="InterPro" id="IPR007167">
    <property type="entry name" value="Fe-transptr_FeoA-like"/>
</dbReference>
<gene>
    <name evidence="3" type="ORF">NE663_08845</name>
</gene>
<name>A0ABT1SMX5_9FIRM</name>
<dbReference type="EMBL" id="JANGCH010000013">
    <property type="protein sequence ID" value="MCQ5122363.1"/>
    <property type="molecule type" value="Genomic_DNA"/>
</dbReference>
<dbReference type="InterPro" id="IPR038157">
    <property type="entry name" value="FeoA_core_dom"/>
</dbReference>
<dbReference type="Pfam" id="PF04023">
    <property type="entry name" value="FeoA"/>
    <property type="match status" value="1"/>
</dbReference>
<evidence type="ECO:0000256" key="1">
    <source>
        <dbReference type="ARBA" id="ARBA00023004"/>
    </source>
</evidence>
<dbReference type="Proteomes" id="UP001524435">
    <property type="component" value="Unassembled WGS sequence"/>
</dbReference>
<dbReference type="SUPFAM" id="SSF50037">
    <property type="entry name" value="C-terminal domain of transcriptional repressors"/>
    <property type="match status" value="1"/>
</dbReference>
<evidence type="ECO:0000313" key="3">
    <source>
        <dbReference type="EMBL" id="MCQ5122363.1"/>
    </source>
</evidence>
<dbReference type="SMART" id="SM00899">
    <property type="entry name" value="FeoA"/>
    <property type="match status" value="1"/>
</dbReference>
<organism evidence="3 4">
    <name type="scientific">Massilicoli timonensis</name>
    <dbReference type="NCBI Taxonomy" id="2015901"/>
    <lineage>
        <taxon>Bacteria</taxon>
        <taxon>Bacillati</taxon>
        <taxon>Bacillota</taxon>
        <taxon>Erysipelotrichia</taxon>
        <taxon>Erysipelotrichales</taxon>
        <taxon>Erysipelotrichaceae</taxon>
        <taxon>Massilicoli</taxon>
    </lineage>
</organism>
<feature type="domain" description="Ferrous iron transporter FeoA-like" evidence="2">
    <location>
        <begin position="1"/>
        <end position="73"/>
    </location>
</feature>